<protein>
    <submittedName>
        <fullName evidence="4">D-isomer specific 2-hydroxyacid dehydrogenase NAD-binding</fullName>
    </submittedName>
</protein>
<dbReference type="InterPro" id="IPR050223">
    <property type="entry name" value="D-isomer_2-hydroxyacid_DH"/>
</dbReference>
<dbReference type="Gene3D" id="3.40.50.720">
    <property type="entry name" value="NAD(P)-binding Rossmann-like Domain"/>
    <property type="match status" value="2"/>
</dbReference>
<dbReference type="eggNOG" id="COG0111">
    <property type="taxonomic scope" value="Bacteria"/>
</dbReference>
<sequence>MNPDLNVVVLDDNIARFRDDFESRLPAGAHASFPDRTDETAVQDSLRDAHVLVSAAFTADTAAMAKDLLLLLVPGAGLNGVDRAALPADVPVCNTFHHEDSIAEYVVAASVLLRRGFLTQDAALRTGRWHSPVYRPELPYSRALVGATVGFVGFGHIGQRTWELFRAFRARGVAVTRRGDIDAAAAGLEWSGTIADLDDLLAAADVVVLSAPLTPQTTGLIGAAQLAAMKTDAILVNVGRGPLVDAASLANALRDNAIGGAAIDVWWTYPTSGDTAAPTEYPLPESANVLMTPHSSGLSEQTFAGRIADMTDNIARLAVGRPLLNVVG</sequence>
<dbReference type="RefSeq" id="WP_015749399.1">
    <property type="nucleotide sequence ID" value="NC_013235.1"/>
</dbReference>
<evidence type="ECO:0000313" key="5">
    <source>
        <dbReference type="Proteomes" id="UP000002218"/>
    </source>
</evidence>
<dbReference type="PROSITE" id="PS00671">
    <property type="entry name" value="D_2_HYDROXYACID_DH_3"/>
    <property type="match status" value="1"/>
</dbReference>
<dbReference type="InterPro" id="IPR029753">
    <property type="entry name" value="D-isomer_DH_CS"/>
</dbReference>
<proteinExistence type="predicted"/>
<evidence type="ECO:0000259" key="3">
    <source>
        <dbReference type="Pfam" id="PF02826"/>
    </source>
</evidence>
<dbReference type="Proteomes" id="UP000002218">
    <property type="component" value="Chromosome"/>
</dbReference>
<dbReference type="SUPFAM" id="SSF51735">
    <property type="entry name" value="NAD(P)-binding Rossmann-fold domains"/>
    <property type="match status" value="1"/>
</dbReference>
<dbReference type="InterPro" id="IPR006140">
    <property type="entry name" value="D-isomer_DH_NAD-bd"/>
</dbReference>
<dbReference type="PANTHER" id="PTHR10996">
    <property type="entry name" value="2-HYDROXYACID DEHYDROGENASE-RELATED"/>
    <property type="match status" value="1"/>
</dbReference>
<evidence type="ECO:0000313" key="4">
    <source>
        <dbReference type="EMBL" id="ACV80574.1"/>
    </source>
</evidence>
<dbReference type="GO" id="GO:0030267">
    <property type="term" value="F:glyoxylate reductase (NADPH) activity"/>
    <property type="evidence" value="ECO:0007669"/>
    <property type="project" value="TreeGrafter"/>
</dbReference>
<keyword evidence="5" id="KW-1185">Reference proteome</keyword>
<dbReference type="GO" id="GO:0051287">
    <property type="term" value="F:NAD binding"/>
    <property type="evidence" value="ECO:0007669"/>
    <property type="project" value="InterPro"/>
</dbReference>
<dbReference type="AlphaFoldDB" id="C8XJL3"/>
<reference evidence="5" key="1">
    <citation type="submission" date="2009-09" db="EMBL/GenBank/DDBJ databases">
        <title>The complete genome of Nakamurella multipartita DSM 44233.</title>
        <authorList>
            <consortium name="US DOE Joint Genome Institute (JGI-PGF)"/>
            <person name="Lucas S."/>
            <person name="Copeland A."/>
            <person name="Lapidus A."/>
            <person name="Glavina del Rio T."/>
            <person name="Dalin E."/>
            <person name="Tice H."/>
            <person name="Bruce D."/>
            <person name="Goodwin L."/>
            <person name="Pitluck S."/>
            <person name="Kyrpides N."/>
            <person name="Mavromatis K."/>
            <person name="Ivanova N."/>
            <person name="Ovchinnikova G."/>
            <person name="Sims D."/>
            <person name="Meincke L."/>
            <person name="Brettin T."/>
            <person name="Detter J.C."/>
            <person name="Han C."/>
            <person name="Larimer F."/>
            <person name="Land M."/>
            <person name="Hauser L."/>
            <person name="Markowitz V."/>
            <person name="Cheng J.-F."/>
            <person name="Hugenholtz P."/>
            <person name="Woyke T."/>
            <person name="Wu D."/>
            <person name="Klenk H.-P."/>
            <person name="Eisen J.A."/>
        </authorList>
    </citation>
    <scope>NUCLEOTIDE SEQUENCE [LARGE SCALE GENOMIC DNA]</scope>
    <source>
        <strain evidence="5">ATCC 700099 / DSM 44233 / CIP 104796 / JCM 9543 / NBRC 105858 / Y-104</strain>
    </source>
</reference>
<feature type="domain" description="D-isomer specific 2-hydroxyacid dehydrogenase NAD-binding" evidence="3">
    <location>
        <begin position="113"/>
        <end position="295"/>
    </location>
</feature>
<dbReference type="KEGG" id="nml:Namu_4286"/>
<gene>
    <name evidence="4" type="ordered locus">Namu_4286</name>
</gene>
<keyword evidence="1" id="KW-0560">Oxidoreductase</keyword>
<dbReference type="STRING" id="479431.Namu_4286"/>
<dbReference type="EMBL" id="CP001737">
    <property type="protein sequence ID" value="ACV80574.1"/>
    <property type="molecule type" value="Genomic_DNA"/>
</dbReference>
<dbReference type="CDD" id="cd12165">
    <property type="entry name" value="2-Hacid_dh_6"/>
    <property type="match status" value="1"/>
</dbReference>
<name>C8XJL3_NAKMY</name>
<dbReference type="InParanoid" id="C8XJL3"/>
<accession>C8XJL3</accession>
<dbReference type="GO" id="GO:0016618">
    <property type="term" value="F:hydroxypyruvate reductase [NAD(P)H] activity"/>
    <property type="evidence" value="ECO:0007669"/>
    <property type="project" value="TreeGrafter"/>
</dbReference>
<dbReference type="OrthoDB" id="117809at2"/>
<evidence type="ECO:0000256" key="2">
    <source>
        <dbReference type="ARBA" id="ARBA00023027"/>
    </source>
</evidence>
<evidence type="ECO:0000256" key="1">
    <source>
        <dbReference type="ARBA" id="ARBA00023002"/>
    </source>
</evidence>
<dbReference type="InterPro" id="IPR036291">
    <property type="entry name" value="NAD(P)-bd_dom_sf"/>
</dbReference>
<dbReference type="Pfam" id="PF02826">
    <property type="entry name" value="2-Hacid_dh_C"/>
    <property type="match status" value="1"/>
</dbReference>
<dbReference type="SUPFAM" id="SSF52283">
    <property type="entry name" value="Formate/glycerate dehydrogenase catalytic domain-like"/>
    <property type="match status" value="1"/>
</dbReference>
<dbReference type="HOGENOM" id="CLU_019796_1_0_11"/>
<dbReference type="PANTHER" id="PTHR10996:SF178">
    <property type="entry name" value="2-HYDROXYACID DEHYDROGENASE YGL185C-RELATED"/>
    <property type="match status" value="1"/>
</dbReference>
<reference evidence="4 5" key="2">
    <citation type="journal article" date="2010" name="Stand. Genomic Sci.">
        <title>Complete genome sequence of Nakamurella multipartita type strain (Y-104).</title>
        <authorList>
            <person name="Tice H."/>
            <person name="Mayilraj S."/>
            <person name="Sims D."/>
            <person name="Lapidus A."/>
            <person name="Nolan M."/>
            <person name="Lucas S."/>
            <person name="Glavina Del Rio T."/>
            <person name="Copeland A."/>
            <person name="Cheng J.F."/>
            <person name="Meincke L."/>
            <person name="Bruce D."/>
            <person name="Goodwin L."/>
            <person name="Pitluck S."/>
            <person name="Ivanova N."/>
            <person name="Mavromatis K."/>
            <person name="Ovchinnikova G."/>
            <person name="Pati A."/>
            <person name="Chen A."/>
            <person name="Palaniappan K."/>
            <person name="Land M."/>
            <person name="Hauser L."/>
            <person name="Chang Y.J."/>
            <person name="Jeffries C.D."/>
            <person name="Detter J.C."/>
            <person name="Brettin T."/>
            <person name="Rohde M."/>
            <person name="Goker M."/>
            <person name="Bristow J."/>
            <person name="Eisen J.A."/>
            <person name="Markowitz V."/>
            <person name="Hugenholtz P."/>
            <person name="Kyrpides N.C."/>
            <person name="Klenk H.P."/>
            <person name="Chen F."/>
        </authorList>
    </citation>
    <scope>NUCLEOTIDE SEQUENCE [LARGE SCALE GENOMIC DNA]</scope>
    <source>
        <strain evidence="5">ATCC 700099 / DSM 44233 / CIP 104796 / JCM 9543 / NBRC 105858 / Y-104</strain>
    </source>
</reference>
<keyword evidence="2" id="KW-0520">NAD</keyword>
<organism evidence="4 5">
    <name type="scientific">Nakamurella multipartita (strain ATCC 700099 / DSM 44233 / CIP 104796 / JCM 9543 / NBRC 105858 / Y-104)</name>
    <name type="common">Microsphaera multipartita</name>
    <dbReference type="NCBI Taxonomy" id="479431"/>
    <lineage>
        <taxon>Bacteria</taxon>
        <taxon>Bacillati</taxon>
        <taxon>Actinomycetota</taxon>
        <taxon>Actinomycetes</taxon>
        <taxon>Nakamurellales</taxon>
        <taxon>Nakamurellaceae</taxon>
        <taxon>Nakamurella</taxon>
    </lineage>
</organism>
<dbReference type="GO" id="GO:0005829">
    <property type="term" value="C:cytosol"/>
    <property type="evidence" value="ECO:0007669"/>
    <property type="project" value="TreeGrafter"/>
</dbReference>